<dbReference type="Proteomes" id="UP000192491">
    <property type="component" value="Unassembled WGS sequence"/>
</dbReference>
<feature type="transmembrane region" description="Helical" evidence="1">
    <location>
        <begin position="44"/>
        <end position="62"/>
    </location>
</feature>
<comment type="caution">
    <text evidence="2">The sequence shown here is derived from an EMBL/GenBank/DDBJ whole genome shotgun (WGS) entry which is preliminary data.</text>
</comment>
<proteinExistence type="predicted"/>
<accession>A0A1Y1QXI7</accession>
<keyword evidence="1" id="KW-0812">Transmembrane</keyword>
<evidence type="ECO:0000313" key="2">
    <source>
        <dbReference type="EMBL" id="OQX16138.1"/>
    </source>
</evidence>
<name>A0A1Y1QXI7_9GAMM</name>
<reference evidence="2 3" key="1">
    <citation type="submission" date="2017-01" db="EMBL/GenBank/DDBJ databases">
        <title>Novel large sulfur bacteria in the metagenomes of groundwater-fed chemosynthetic microbial mats in the Lake Huron basin.</title>
        <authorList>
            <person name="Sharrar A.M."/>
            <person name="Flood B.E."/>
            <person name="Bailey J.V."/>
            <person name="Jones D.S."/>
            <person name="Biddanda B."/>
            <person name="Ruberg S.A."/>
            <person name="Marcus D.N."/>
            <person name="Dick G.J."/>
        </authorList>
    </citation>
    <scope>NUCLEOTIDE SEQUENCE [LARGE SCALE GENOMIC DNA]</scope>
    <source>
        <strain evidence="2">A8</strain>
    </source>
</reference>
<sequence>MLHISKAPQAGALLRLQDVTMLTVFRWTIKKPASSVRQHLGGFYWFYGFLNMVEYIKVFAVFLRVVKTMSLSRLLLLLLVLFLTPVTISLIWKLPEIILALK</sequence>
<keyword evidence="1" id="KW-0472">Membrane</keyword>
<feature type="transmembrane region" description="Helical" evidence="1">
    <location>
        <begin position="74"/>
        <end position="92"/>
    </location>
</feature>
<dbReference type="EMBL" id="MTEJ01000007">
    <property type="protein sequence ID" value="OQX16138.1"/>
    <property type="molecule type" value="Genomic_DNA"/>
</dbReference>
<organism evidence="2 3">
    <name type="scientific">Thiothrix lacustris</name>
    <dbReference type="NCBI Taxonomy" id="525917"/>
    <lineage>
        <taxon>Bacteria</taxon>
        <taxon>Pseudomonadati</taxon>
        <taxon>Pseudomonadota</taxon>
        <taxon>Gammaproteobacteria</taxon>
        <taxon>Thiotrichales</taxon>
        <taxon>Thiotrichaceae</taxon>
        <taxon>Thiothrix</taxon>
    </lineage>
</organism>
<evidence type="ECO:0000313" key="3">
    <source>
        <dbReference type="Proteomes" id="UP000192491"/>
    </source>
</evidence>
<dbReference type="AlphaFoldDB" id="A0A1Y1QXI7"/>
<keyword evidence="1" id="KW-1133">Transmembrane helix</keyword>
<evidence type="ECO:0000256" key="1">
    <source>
        <dbReference type="SAM" id="Phobius"/>
    </source>
</evidence>
<protein>
    <submittedName>
        <fullName evidence="2">Uncharacterized protein</fullName>
    </submittedName>
</protein>
<gene>
    <name evidence="2" type="ORF">BWK73_04555</name>
</gene>